<dbReference type="NCBIfam" id="NF006691">
    <property type="entry name" value="PRK09239.1"/>
    <property type="match status" value="1"/>
</dbReference>
<dbReference type="InterPro" id="IPR051331">
    <property type="entry name" value="Chorismate_mutase-related"/>
</dbReference>
<dbReference type="PANTHER" id="PTHR38041:SF1">
    <property type="entry name" value="CHORISMATE MUTASE"/>
    <property type="match status" value="1"/>
</dbReference>
<dbReference type="PANTHER" id="PTHR38041">
    <property type="entry name" value="CHORISMATE MUTASE"/>
    <property type="match status" value="1"/>
</dbReference>
<feature type="domain" description="Chorismate mutase" evidence="3">
    <location>
        <begin position="32"/>
        <end position="123"/>
    </location>
</feature>
<dbReference type="Pfam" id="PF01817">
    <property type="entry name" value="CM_2"/>
    <property type="match status" value="1"/>
</dbReference>
<dbReference type="Gene3D" id="1.20.59.10">
    <property type="entry name" value="Chorismate mutase"/>
    <property type="match status" value="1"/>
</dbReference>
<evidence type="ECO:0000313" key="5">
    <source>
        <dbReference type="Proteomes" id="UP000010411"/>
    </source>
</evidence>
<dbReference type="GO" id="GO:0046417">
    <property type="term" value="P:chorismate metabolic process"/>
    <property type="evidence" value="ECO:0007669"/>
    <property type="project" value="InterPro"/>
</dbReference>
<dbReference type="EMBL" id="AEJC01000432">
    <property type="protein sequence ID" value="EKX63420.1"/>
    <property type="molecule type" value="Genomic_DNA"/>
</dbReference>
<dbReference type="EC" id="5.4.99.5" evidence="4"/>
<dbReference type="GO" id="GO:0004106">
    <property type="term" value="F:chorismate mutase activity"/>
    <property type="evidence" value="ECO:0007669"/>
    <property type="project" value="UniProtKB-EC"/>
</dbReference>
<dbReference type="InterPro" id="IPR002701">
    <property type="entry name" value="CM_II_prokaryot"/>
</dbReference>
<reference evidence="4 5" key="1">
    <citation type="submission" date="2012-11" db="EMBL/GenBank/DDBJ databases">
        <authorList>
            <person name="Huguet-Tapia J.C."/>
            <person name="Durkin A.S."/>
            <person name="Pettis G.S."/>
            <person name="Badger J.H."/>
        </authorList>
    </citation>
    <scope>NUCLEOTIDE SEQUENCE [LARGE SCALE GENOMIC DNA]</scope>
    <source>
        <strain evidence="4 5">91-03</strain>
    </source>
</reference>
<feature type="compositionally biased region" description="Polar residues" evidence="2">
    <location>
        <begin position="11"/>
        <end position="22"/>
    </location>
</feature>
<dbReference type="Proteomes" id="UP000010411">
    <property type="component" value="Unassembled WGS sequence"/>
</dbReference>
<proteinExistence type="predicted"/>
<dbReference type="InterPro" id="IPR036263">
    <property type="entry name" value="Chorismate_II_sf"/>
</dbReference>
<dbReference type="PROSITE" id="PS51168">
    <property type="entry name" value="CHORISMATE_MUT_2"/>
    <property type="match status" value="1"/>
</dbReference>
<dbReference type="SMART" id="SM00830">
    <property type="entry name" value="CM_2"/>
    <property type="match status" value="1"/>
</dbReference>
<feature type="region of interest" description="Disordered" evidence="2">
    <location>
        <begin position="1"/>
        <end position="24"/>
    </location>
</feature>
<dbReference type="SUPFAM" id="SSF48600">
    <property type="entry name" value="Chorismate mutase II"/>
    <property type="match status" value="1"/>
</dbReference>
<dbReference type="GO" id="GO:0009697">
    <property type="term" value="P:salicylic acid biosynthetic process"/>
    <property type="evidence" value="ECO:0007669"/>
    <property type="project" value="TreeGrafter"/>
</dbReference>
<sequence>MIGRPPPRRVTTMTTSNTNEANSRPAAGEIDADVRAELARLRDSIDNIDAAVVHMLAERFKCTQRVGHLKAEHHLPAADPAREAQQINRLRGLAESAKLDPAFAEKLLNFIIAEVIRHHERIADDAQNGTTNASRTSH</sequence>
<dbReference type="AlphaFoldDB" id="L1KSH6"/>
<dbReference type="InterPro" id="IPR036979">
    <property type="entry name" value="CM_dom_sf"/>
</dbReference>
<dbReference type="NCBIfam" id="TIGR01795">
    <property type="entry name" value="CM_mono_cladeE"/>
    <property type="match status" value="1"/>
</dbReference>
<protein>
    <submittedName>
        <fullName evidence="4">Chorismate mutase</fullName>
        <ecNumber evidence="4">5.4.99.5</ecNumber>
    </submittedName>
</protein>
<evidence type="ECO:0000259" key="3">
    <source>
        <dbReference type="PROSITE" id="PS51168"/>
    </source>
</evidence>
<dbReference type="PATRIC" id="fig|698759.3.peg.5900"/>
<keyword evidence="5" id="KW-1185">Reference proteome</keyword>
<name>L1KSH6_9ACTN</name>
<evidence type="ECO:0000256" key="1">
    <source>
        <dbReference type="ARBA" id="ARBA00023235"/>
    </source>
</evidence>
<keyword evidence="1 4" id="KW-0413">Isomerase</keyword>
<comment type="caution">
    <text evidence="4">The sequence shown here is derived from an EMBL/GenBank/DDBJ whole genome shotgun (WGS) entry which is preliminary data.</text>
</comment>
<dbReference type="InterPro" id="IPR010951">
    <property type="entry name" value="CM_bact"/>
</dbReference>
<evidence type="ECO:0000313" key="4">
    <source>
        <dbReference type="EMBL" id="EKX63420.1"/>
    </source>
</evidence>
<evidence type="ECO:0000256" key="2">
    <source>
        <dbReference type="SAM" id="MobiDB-lite"/>
    </source>
</evidence>
<gene>
    <name evidence="4" type="ORF">STRIP9103_02199</name>
</gene>
<organism evidence="4 5">
    <name type="scientific">Streptomyces ipomoeae 91-03</name>
    <dbReference type="NCBI Taxonomy" id="698759"/>
    <lineage>
        <taxon>Bacteria</taxon>
        <taxon>Bacillati</taxon>
        <taxon>Actinomycetota</taxon>
        <taxon>Actinomycetes</taxon>
        <taxon>Kitasatosporales</taxon>
        <taxon>Streptomycetaceae</taxon>
        <taxon>Streptomyces</taxon>
    </lineage>
</organism>
<accession>L1KSH6</accession>